<accession>A0AAE1B6B1</accession>
<organism evidence="1 2">
    <name type="scientific">Elysia crispata</name>
    <name type="common">lettuce slug</name>
    <dbReference type="NCBI Taxonomy" id="231223"/>
    <lineage>
        <taxon>Eukaryota</taxon>
        <taxon>Metazoa</taxon>
        <taxon>Spiralia</taxon>
        <taxon>Lophotrochozoa</taxon>
        <taxon>Mollusca</taxon>
        <taxon>Gastropoda</taxon>
        <taxon>Heterobranchia</taxon>
        <taxon>Euthyneura</taxon>
        <taxon>Panpulmonata</taxon>
        <taxon>Sacoglossa</taxon>
        <taxon>Placobranchoidea</taxon>
        <taxon>Plakobranchidae</taxon>
        <taxon>Elysia</taxon>
    </lineage>
</organism>
<dbReference type="EMBL" id="JAWDGP010000459">
    <property type="protein sequence ID" value="KAK3800438.1"/>
    <property type="molecule type" value="Genomic_DNA"/>
</dbReference>
<name>A0AAE1B6B1_9GAST</name>
<dbReference type="Proteomes" id="UP001283361">
    <property type="component" value="Unassembled WGS sequence"/>
</dbReference>
<protein>
    <submittedName>
        <fullName evidence="1">Uncharacterized protein</fullName>
    </submittedName>
</protein>
<evidence type="ECO:0000313" key="2">
    <source>
        <dbReference type="Proteomes" id="UP001283361"/>
    </source>
</evidence>
<gene>
    <name evidence="1" type="ORF">RRG08_052821</name>
</gene>
<keyword evidence="2" id="KW-1185">Reference proteome</keyword>
<comment type="caution">
    <text evidence="1">The sequence shown here is derived from an EMBL/GenBank/DDBJ whole genome shotgun (WGS) entry which is preliminary data.</text>
</comment>
<dbReference type="AlphaFoldDB" id="A0AAE1B6B1"/>
<evidence type="ECO:0000313" key="1">
    <source>
        <dbReference type="EMBL" id="KAK3800438.1"/>
    </source>
</evidence>
<sequence length="118" mass="13145">MSQTEQEKIIDGTKNFSVPTVSKVTPRVSTRQKTYQTEVKPCVGKHQPAMLPRPRLCAVRGPKPPWVTPTVSRFASDSSAFHVNCNFTKSPKTSGSFTLQKSYDREFSGGIPRLFLPC</sequence>
<proteinExistence type="predicted"/>
<reference evidence="1" key="1">
    <citation type="journal article" date="2023" name="G3 (Bethesda)">
        <title>A reference genome for the long-term kleptoplast-retaining sea slug Elysia crispata morphotype clarki.</title>
        <authorList>
            <person name="Eastman K.E."/>
            <person name="Pendleton A.L."/>
            <person name="Shaikh M.A."/>
            <person name="Suttiyut T."/>
            <person name="Ogas R."/>
            <person name="Tomko P."/>
            <person name="Gavelis G."/>
            <person name="Widhalm J.R."/>
            <person name="Wisecaver J.H."/>
        </authorList>
    </citation>
    <scope>NUCLEOTIDE SEQUENCE</scope>
    <source>
        <strain evidence="1">ECLA1</strain>
    </source>
</reference>